<dbReference type="EMBL" id="JBAKAR010000007">
    <property type="protein sequence ID" value="MEL0613604.1"/>
    <property type="molecule type" value="Genomic_DNA"/>
</dbReference>
<evidence type="ECO:0000313" key="3">
    <source>
        <dbReference type="Proteomes" id="UP001379949"/>
    </source>
</evidence>
<dbReference type="Pfam" id="PF08808">
    <property type="entry name" value="RES"/>
    <property type="match status" value="1"/>
</dbReference>
<evidence type="ECO:0000259" key="1">
    <source>
        <dbReference type="Pfam" id="PF08808"/>
    </source>
</evidence>
<dbReference type="Proteomes" id="UP001379949">
    <property type="component" value="Unassembled WGS sequence"/>
</dbReference>
<protein>
    <submittedName>
        <fullName evidence="2">RES domain-containing protein</fullName>
    </submittedName>
</protein>
<keyword evidence="3" id="KW-1185">Reference proteome</keyword>
<name>A0ABU9G7K8_9GAMM</name>
<sequence length="125" mass="14263">MWRAQNGHGWRPHYDEDPDTNEQIFVTDLVCPYPFERMKPLKGSASEGRANAKGIHCLYVTSDKETAMSEVRPWLGSIMSVGQFKLLKDLKVIVFAPNEPVSKTDFPFYFSEPSDSKKTNLFGFI</sequence>
<proteinExistence type="predicted"/>
<dbReference type="InterPro" id="IPR014914">
    <property type="entry name" value="RES_dom"/>
</dbReference>
<accession>A0ABU9G7K8</accession>
<gene>
    <name evidence="2" type="ORF">V6242_10635</name>
</gene>
<organism evidence="2 3">
    <name type="scientific">Marinomonas arenicola</name>
    <dbReference type="NCBI Taxonomy" id="569601"/>
    <lineage>
        <taxon>Bacteria</taxon>
        <taxon>Pseudomonadati</taxon>
        <taxon>Pseudomonadota</taxon>
        <taxon>Gammaproteobacteria</taxon>
        <taxon>Oceanospirillales</taxon>
        <taxon>Oceanospirillaceae</taxon>
        <taxon>Marinomonas</taxon>
    </lineage>
</organism>
<feature type="domain" description="RES" evidence="1">
    <location>
        <begin position="37"/>
        <end position="96"/>
    </location>
</feature>
<reference evidence="2 3" key="1">
    <citation type="submission" date="2024-02" db="EMBL/GenBank/DDBJ databases">
        <title>Bacteria isolated from the canopy kelp, Nereocystis luetkeana.</title>
        <authorList>
            <person name="Pfister C.A."/>
            <person name="Younker I.T."/>
            <person name="Light S.H."/>
        </authorList>
    </citation>
    <scope>NUCLEOTIDE SEQUENCE [LARGE SCALE GENOMIC DNA]</scope>
    <source>
        <strain evidence="2 3">TI.4.07</strain>
    </source>
</reference>
<evidence type="ECO:0000313" key="2">
    <source>
        <dbReference type="EMBL" id="MEL0613604.1"/>
    </source>
</evidence>
<dbReference type="RefSeq" id="WP_341567323.1">
    <property type="nucleotide sequence ID" value="NZ_JBAKAR010000007.1"/>
</dbReference>
<comment type="caution">
    <text evidence="2">The sequence shown here is derived from an EMBL/GenBank/DDBJ whole genome shotgun (WGS) entry which is preliminary data.</text>
</comment>